<evidence type="ECO:0000256" key="1">
    <source>
        <dbReference type="SAM" id="MobiDB-lite"/>
    </source>
</evidence>
<accession>A0ABU1QAM5</accession>
<keyword evidence="3" id="KW-1185">Reference proteome</keyword>
<sequence length="211" mass="24183">MTEIILRKTSLWILVFIIITLVACSSNNKEMDTANNKLNPSNNVNNGTNKSKSEERNEDQNNEKSEPFLTGTHFEDPNAFLVYDFKMSHDSSDNSVSFRVTYKFGDKPRKYILEGKHPYYFYISVPESLAKYYTLPETIPVKGEELISDDDNLKYQVDIKASLKKELPKDVINSMINKPQGYSITVFENPDYPAKRIVGVYEFVSTLPPNT</sequence>
<evidence type="ECO:0000313" key="3">
    <source>
        <dbReference type="Proteomes" id="UP001266807"/>
    </source>
</evidence>
<evidence type="ECO:0000313" key="2">
    <source>
        <dbReference type="EMBL" id="MDR6776235.1"/>
    </source>
</evidence>
<dbReference type="RefSeq" id="WP_256704535.1">
    <property type="nucleotide sequence ID" value="NZ_JAVDUG010000001.1"/>
</dbReference>
<feature type="compositionally biased region" description="Basic and acidic residues" evidence="1">
    <location>
        <begin position="51"/>
        <end position="66"/>
    </location>
</feature>
<comment type="caution">
    <text evidence="2">The sequence shown here is derived from an EMBL/GenBank/DDBJ whole genome shotgun (WGS) entry which is preliminary data.</text>
</comment>
<dbReference type="EMBL" id="JAVDUG010000001">
    <property type="protein sequence ID" value="MDR6776235.1"/>
    <property type="molecule type" value="Genomic_DNA"/>
</dbReference>
<protein>
    <recommendedName>
        <fullName evidence="4">Lipoprotein</fullName>
    </recommendedName>
</protein>
<name>A0ABU1QAM5_9BACL</name>
<feature type="region of interest" description="Disordered" evidence="1">
    <location>
        <begin position="33"/>
        <end position="72"/>
    </location>
</feature>
<dbReference type="PROSITE" id="PS51257">
    <property type="entry name" value="PROKAR_LIPOPROTEIN"/>
    <property type="match status" value="1"/>
</dbReference>
<organism evidence="2 3">
    <name type="scientific">Paenibacillus peoriae</name>
    <dbReference type="NCBI Taxonomy" id="59893"/>
    <lineage>
        <taxon>Bacteria</taxon>
        <taxon>Bacillati</taxon>
        <taxon>Bacillota</taxon>
        <taxon>Bacilli</taxon>
        <taxon>Bacillales</taxon>
        <taxon>Paenibacillaceae</taxon>
        <taxon>Paenibacillus</taxon>
    </lineage>
</organism>
<proteinExistence type="predicted"/>
<evidence type="ECO:0008006" key="4">
    <source>
        <dbReference type="Google" id="ProtNLM"/>
    </source>
</evidence>
<feature type="compositionally biased region" description="Low complexity" evidence="1">
    <location>
        <begin position="35"/>
        <end position="46"/>
    </location>
</feature>
<dbReference type="Proteomes" id="UP001266807">
    <property type="component" value="Unassembled WGS sequence"/>
</dbReference>
<reference evidence="2 3" key="1">
    <citation type="submission" date="2023-07" db="EMBL/GenBank/DDBJ databases">
        <title>Sorghum-associated microbial communities from plants grown in Nebraska, USA.</title>
        <authorList>
            <person name="Schachtman D."/>
        </authorList>
    </citation>
    <scope>NUCLEOTIDE SEQUENCE [LARGE SCALE GENOMIC DNA]</scope>
    <source>
        <strain evidence="2 3">BE143</strain>
    </source>
</reference>
<gene>
    <name evidence="2" type="ORF">J2W98_000482</name>
</gene>